<keyword evidence="2" id="KW-1185">Reference proteome</keyword>
<evidence type="ECO:0000313" key="2">
    <source>
        <dbReference type="Proteomes" id="UP000198356"/>
    </source>
</evidence>
<protein>
    <recommendedName>
        <fullName evidence="3">DUF91 domain-containing protein</fullName>
    </recommendedName>
</protein>
<accession>A0A239ICN5</accession>
<dbReference type="EMBL" id="FZOU01000003">
    <property type="protein sequence ID" value="SNS91028.1"/>
    <property type="molecule type" value="Genomic_DNA"/>
</dbReference>
<organism evidence="1 2">
    <name type="scientific">Granulicella rosea</name>
    <dbReference type="NCBI Taxonomy" id="474952"/>
    <lineage>
        <taxon>Bacteria</taxon>
        <taxon>Pseudomonadati</taxon>
        <taxon>Acidobacteriota</taxon>
        <taxon>Terriglobia</taxon>
        <taxon>Terriglobales</taxon>
        <taxon>Acidobacteriaceae</taxon>
        <taxon>Granulicella</taxon>
    </lineage>
</organism>
<dbReference type="OrthoDB" id="2052851at2"/>
<dbReference type="AlphaFoldDB" id="A0A239ICN5"/>
<reference evidence="1 2" key="1">
    <citation type="submission" date="2017-06" db="EMBL/GenBank/DDBJ databases">
        <authorList>
            <person name="Kim H.J."/>
            <person name="Triplett B.A."/>
        </authorList>
    </citation>
    <scope>NUCLEOTIDE SEQUENCE [LARGE SCALE GENOMIC DNA]</scope>
    <source>
        <strain evidence="1 2">DSM 18704</strain>
    </source>
</reference>
<dbReference type="Proteomes" id="UP000198356">
    <property type="component" value="Unassembled WGS sequence"/>
</dbReference>
<dbReference type="RefSeq" id="WP_089408173.1">
    <property type="nucleotide sequence ID" value="NZ_FZOU01000003.1"/>
</dbReference>
<sequence>METGERTSKGFSDKAKLFQQRAFQALPLLIRQAKAGSTIYYSDLAPQLGMSNPRSLGAVLGVVGNEMKILGALWKVEIPPIQCLVVNKSHGLPGDGIGHFIDPKNFRKKTSSEKRRLVDQKISEVRDYAGWDAVLEHYGMQPAILITPADLIREAETIKAKFNGVGEGKEHRALKQYISENPSLFGLPRDCVSILEYTFDSCDTIDVLFQNGSEWVGVEVKGPVSDDADIIRGMFQCAKYLALMEATQKLLQTGLNSRVVLAIGRDFPKSLDARRVTLQTEVQRVLLR</sequence>
<evidence type="ECO:0000313" key="1">
    <source>
        <dbReference type="EMBL" id="SNS91028.1"/>
    </source>
</evidence>
<proteinExistence type="predicted"/>
<evidence type="ECO:0008006" key="3">
    <source>
        <dbReference type="Google" id="ProtNLM"/>
    </source>
</evidence>
<name>A0A239ICN5_9BACT</name>
<gene>
    <name evidence="1" type="ORF">SAMN05421770_10339</name>
</gene>